<dbReference type="PROSITE" id="PS51007">
    <property type="entry name" value="CYTC"/>
    <property type="match status" value="2"/>
</dbReference>
<keyword evidence="11" id="KW-1185">Reference proteome</keyword>
<dbReference type="InterPro" id="IPR004852">
    <property type="entry name" value="Di-haem_cyt_c_peroxidsae"/>
</dbReference>
<dbReference type="AlphaFoldDB" id="A0A656H9K8"/>
<feature type="domain" description="Cytochrome c" evidence="9">
    <location>
        <begin position="210"/>
        <end position="364"/>
    </location>
</feature>
<evidence type="ECO:0000313" key="10">
    <source>
        <dbReference type="EMBL" id="EIJ32837.1"/>
    </source>
</evidence>
<reference evidence="11" key="1">
    <citation type="journal article" date="2011" name="Stand. Genomic Sci.">
        <title>Genome sequence of the filamentous, gliding Thiothrix nivea neotype strain (JP2(T)).</title>
        <authorList>
            <person name="Lapidus A."/>
            <person name="Nolan M."/>
            <person name="Lucas S."/>
            <person name="Glavina Del Rio T."/>
            <person name="Tice H."/>
            <person name="Cheng J.F."/>
            <person name="Tapia R."/>
            <person name="Han C."/>
            <person name="Goodwin L."/>
            <person name="Pitluck S."/>
            <person name="Liolios K."/>
            <person name="Pagani I."/>
            <person name="Ivanova N."/>
            <person name="Huntemann M."/>
            <person name="Mavromatis K."/>
            <person name="Mikhailova N."/>
            <person name="Pati A."/>
            <person name="Chen A."/>
            <person name="Palaniappan K."/>
            <person name="Land M."/>
            <person name="Brambilla E.M."/>
            <person name="Rohde M."/>
            <person name="Abt B."/>
            <person name="Verbarg S."/>
            <person name="Goker M."/>
            <person name="Bristow J."/>
            <person name="Eisen J.A."/>
            <person name="Markowitz V."/>
            <person name="Hugenholtz P."/>
            <person name="Kyrpides N.C."/>
            <person name="Klenk H.P."/>
            <person name="Woyke T."/>
        </authorList>
    </citation>
    <scope>NUCLEOTIDE SEQUENCE [LARGE SCALE GENOMIC DNA]</scope>
    <source>
        <strain evidence="11">ATCC 35100 / DSM 5205 / JP2</strain>
    </source>
</reference>
<keyword evidence="3 7" id="KW-0479">Metal-binding</keyword>
<keyword evidence="4 8" id="KW-0732">Signal</keyword>
<organism evidence="10 11">
    <name type="scientific">Thiothrix nivea (strain ATCC 35100 / DSM 5205 / JP2)</name>
    <dbReference type="NCBI Taxonomy" id="870187"/>
    <lineage>
        <taxon>Bacteria</taxon>
        <taxon>Pseudomonadati</taxon>
        <taxon>Pseudomonadota</taxon>
        <taxon>Gammaproteobacteria</taxon>
        <taxon>Thiotrichales</taxon>
        <taxon>Thiotrichaceae</taxon>
        <taxon>Thiothrix</taxon>
    </lineage>
</organism>
<dbReference type="Gene3D" id="1.10.760.10">
    <property type="entry name" value="Cytochrome c-like domain"/>
    <property type="match status" value="2"/>
</dbReference>
<proteinExistence type="predicted"/>
<keyword evidence="10" id="KW-0575">Peroxidase</keyword>
<dbReference type="GO" id="GO:0004130">
    <property type="term" value="F:cytochrome-c peroxidase activity"/>
    <property type="evidence" value="ECO:0007669"/>
    <property type="project" value="TreeGrafter"/>
</dbReference>
<evidence type="ECO:0000256" key="5">
    <source>
        <dbReference type="ARBA" id="ARBA00023002"/>
    </source>
</evidence>
<evidence type="ECO:0000256" key="1">
    <source>
        <dbReference type="ARBA" id="ARBA00004196"/>
    </source>
</evidence>
<accession>A0A656H9K8</accession>
<evidence type="ECO:0000256" key="4">
    <source>
        <dbReference type="ARBA" id="ARBA00022729"/>
    </source>
</evidence>
<gene>
    <name evidence="10" type="ORF">Thini_0171</name>
</gene>
<dbReference type="Pfam" id="PF03150">
    <property type="entry name" value="CCP_MauG"/>
    <property type="match status" value="1"/>
</dbReference>
<dbReference type="Proteomes" id="UP000005317">
    <property type="component" value="Unassembled WGS sequence"/>
</dbReference>
<evidence type="ECO:0000256" key="6">
    <source>
        <dbReference type="ARBA" id="ARBA00023004"/>
    </source>
</evidence>
<protein>
    <submittedName>
        <fullName evidence="10">Di-heme cytochrome c peroxidase</fullName>
    </submittedName>
</protein>
<feature type="chain" id="PRO_5024868218" evidence="8">
    <location>
        <begin position="19"/>
        <end position="372"/>
    </location>
</feature>
<dbReference type="RefSeq" id="WP_002706801.1">
    <property type="nucleotide sequence ID" value="NZ_JH651384.1"/>
</dbReference>
<dbReference type="GO" id="GO:0020037">
    <property type="term" value="F:heme binding"/>
    <property type="evidence" value="ECO:0007669"/>
    <property type="project" value="InterPro"/>
</dbReference>
<feature type="domain" description="Cytochrome c" evidence="9">
    <location>
        <begin position="35"/>
        <end position="163"/>
    </location>
</feature>
<dbReference type="PANTHER" id="PTHR30600:SF10">
    <property type="entry name" value="BLL6722 PROTEIN"/>
    <property type="match status" value="1"/>
</dbReference>
<evidence type="ECO:0000313" key="11">
    <source>
        <dbReference type="Proteomes" id="UP000005317"/>
    </source>
</evidence>
<keyword evidence="6 7" id="KW-0408">Iron</keyword>
<comment type="subcellular location">
    <subcellularLocation>
        <location evidence="1">Cell envelope</location>
    </subcellularLocation>
</comment>
<name>A0A656H9K8_THINJ</name>
<keyword evidence="2 7" id="KW-0349">Heme</keyword>
<dbReference type="InterPro" id="IPR036909">
    <property type="entry name" value="Cyt_c-like_dom_sf"/>
</dbReference>
<dbReference type="OrthoDB" id="9805202at2"/>
<dbReference type="GO" id="GO:0046872">
    <property type="term" value="F:metal ion binding"/>
    <property type="evidence" value="ECO:0007669"/>
    <property type="project" value="UniProtKB-KW"/>
</dbReference>
<evidence type="ECO:0000259" key="9">
    <source>
        <dbReference type="PROSITE" id="PS51007"/>
    </source>
</evidence>
<dbReference type="GO" id="GO:0030313">
    <property type="term" value="C:cell envelope"/>
    <property type="evidence" value="ECO:0007669"/>
    <property type="project" value="UniProtKB-SubCell"/>
</dbReference>
<evidence type="ECO:0000256" key="3">
    <source>
        <dbReference type="ARBA" id="ARBA00022723"/>
    </source>
</evidence>
<evidence type="ECO:0000256" key="8">
    <source>
        <dbReference type="SAM" id="SignalP"/>
    </source>
</evidence>
<dbReference type="InterPro" id="IPR051395">
    <property type="entry name" value="Cytochrome_c_Peroxidase/MauG"/>
</dbReference>
<dbReference type="EMBL" id="JH651384">
    <property type="protein sequence ID" value="EIJ32837.1"/>
    <property type="molecule type" value="Genomic_DNA"/>
</dbReference>
<keyword evidence="5" id="KW-0560">Oxidoreductase</keyword>
<feature type="signal peptide" evidence="8">
    <location>
        <begin position="1"/>
        <end position="18"/>
    </location>
</feature>
<dbReference type="SUPFAM" id="SSF46626">
    <property type="entry name" value="Cytochrome c"/>
    <property type="match status" value="2"/>
</dbReference>
<sequence precursor="true">MKIQLASASVLLAILCTACNDGTDTILSTDSARAAKEALGQKLFFDTNLSSPAGQACASCHDPAQAFTDPDQESPTSVGANTSLFDERHTPSAAYALYSPAFHFDATLGEFIGGQFWDGRANDLTMQAKGPFLEPLEMANPDPASVVSKVKAASYASLMTQVYGDSVFADTVTAYQSIADAIAAFERTALFHPFNSKYDQYLAGKAILTEQEAYGLQLFNDPAKGNCAACHPSTPQADNTPPLFTTFGYANIGLPFNINIPAGVDPDAMDFRDYGLGGRVDMPPSERGKFKIPTLRNIAITAPYGHNGMFSDLKEMIAYHNARDAGTGRWELPEVAENLDARVGNLGLTDAEMDTLASFLATLTDGYANTSQ</sequence>
<dbReference type="GO" id="GO:0009055">
    <property type="term" value="F:electron transfer activity"/>
    <property type="evidence" value="ECO:0007669"/>
    <property type="project" value="InterPro"/>
</dbReference>
<evidence type="ECO:0000256" key="7">
    <source>
        <dbReference type="PROSITE-ProRule" id="PRU00433"/>
    </source>
</evidence>
<dbReference type="PANTHER" id="PTHR30600">
    <property type="entry name" value="CYTOCHROME C PEROXIDASE-RELATED"/>
    <property type="match status" value="1"/>
</dbReference>
<dbReference type="InterPro" id="IPR009056">
    <property type="entry name" value="Cyt_c-like_dom"/>
</dbReference>
<evidence type="ECO:0000256" key="2">
    <source>
        <dbReference type="ARBA" id="ARBA00022617"/>
    </source>
</evidence>